<keyword evidence="8" id="KW-1185">Reference proteome</keyword>
<comment type="subcellular location">
    <subcellularLocation>
        <location evidence="1">Cell envelope</location>
    </subcellularLocation>
</comment>
<comment type="caution">
    <text evidence="7">The sequence shown here is derived from an EMBL/GenBank/DDBJ whole genome shotgun (WGS) entry which is preliminary data.</text>
</comment>
<dbReference type="SUPFAM" id="SSF53807">
    <property type="entry name" value="Helical backbone' metal receptor"/>
    <property type="match status" value="1"/>
</dbReference>
<evidence type="ECO:0000256" key="5">
    <source>
        <dbReference type="SAM" id="SignalP"/>
    </source>
</evidence>
<comment type="similarity">
    <text evidence="2">Belongs to the bacterial solute-binding protein 8 family.</text>
</comment>
<dbReference type="InterPro" id="IPR002491">
    <property type="entry name" value="ABC_transptr_periplasmic_BD"/>
</dbReference>
<dbReference type="InterPro" id="IPR051313">
    <property type="entry name" value="Bact_iron-sidero_bind"/>
</dbReference>
<dbReference type="PANTHER" id="PTHR30532">
    <property type="entry name" value="IRON III DICITRATE-BINDING PERIPLASMIC PROTEIN"/>
    <property type="match status" value="1"/>
</dbReference>
<evidence type="ECO:0000256" key="4">
    <source>
        <dbReference type="ARBA" id="ARBA00022729"/>
    </source>
</evidence>
<evidence type="ECO:0000256" key="2">
    <source>
        <dbReference type="ARBA" id="ARBA00008814"/>
    </source>
</evidence>
<dbReference type="PROSITE" id="PS50983">
    <property type="entry name" value="FE_B12_PBP"/>
    <property type="match status" value="1"/>
</dbReference>
<accession>A0ABV1JUI6</accession>
<feature type="domain" description="Fe/B12 periplasmic-binding" evidence="6">
    <location>
        <begin position="68"/>
        <end position="343"/>
    </location>
</feature>
<dbReference type="Gene3D" id="3.40.50.1980">
    <property type="entry name" value="Nitrogenase molybdenum iron protein domain"/>
    <property type="match status" value="2"/>
</dbReference>
<dbReference type="EMBL" id="JBEDNP010000006">
    <property type="protein sequence ID" value="MEQ3539614.1"/>
    <property type="molecule type" value="Genomic_DNA"/>
</dbReference>
<gene>
    <name evidence="7" type="ORF">WHI96_12330</name>
</gene>
<dbReference type="RefSeq" id="WP_345649047.1">
    <property type="nucleotide sequence ID" value="NZ_BAABLY010000059.1"/>
</dbReference>
<proteinExistence type="inferred from homology"/>
<evidence type="ECO:0000256" key="3">
    <source>
        <dbReference type="ARBA" id="ARBA00022448"/>
    </source>
</evidence>
<keyword evidence="4 5" id="KW-0732">Signal</keyword>
<reference evidence="7 8" key="1">
    <citation type="submission" date="2024-03" db="EMBL/GenBank/DDBJ databases">
        <title>Draft genome sequence of Pseudonocardia tropica JCM 19149.</title>
        <authorList>
            <person name="Butdee W."/>
            <person name="Duangmal K."/>
        </authorList>
    </citation>
    <scope>NUCLEOTIDE SEQUENCE [LARGE SCALE GENOMIC DNA]</scope>
    <source>
        <strain evidence="7 8">JCM 19149</strain>
    </source>
</reference>
<keyword evidence="3" id="KW-0813">Transport</keyword>
<feature type="chain" id="PRO_5045964068" evidence="5">
    <location>
        <begin position="31"/>
        <end position="347"/>
    </location>
</feature>
<dbReference type="CDD" id="cd01146">
    <property type="entry name" value="FhuD"/>
    <property type="match status" value="1"/>
</dbReference>
<sequence length="347" mass="36861">MPHASPSRGRFRPLLVALLGVLVLAGCSSAPSGGSGDGTPATPAASGTFPVTVEHKYGSTEITAEPKRVVTLGYTDPDALLAVGIAPVGIVDWFSQPPAGNKWLWQEQGFAGQTPEVVGVREEYQLEKIAALKPDLIIASYSGMTQEQYDQVSRIAPTVAQPEGFEDYTASWQVMTREITKAVGREQQGDELVAATEKKIADAKAAHPDWAQQTAVAVSYDTPNYFAFAGGDIKADLLAQLGFRAPEAITRAAAGTSEAQLSPEQAGEFDVDKLLVLAPTEAAKAEIEARPEFSRLTAVQQGRVLWMLSSERTEPLPAALSYGSVLSLPYALDKLVPKLEALPAAQG</sequence>
<feature type="signal peptide" evidence="5">
    <location>
        <begin position="1"/>
        <end position="30"/>
    </location>
</feature>
<dbReference type="PANTHER" id="PTHR30532:SF24">
    <property type="entry name" value="FERRIC ENTEROBACTIN-BINDING PERIPLASMIC PROTEIN FEPB"/>
    <property type="match status" value="1"/>
</dbReference>
<evidence type="ECO:0000256" key="1">
    <source>
        <dbReference type="ARBA" id="ARBA00004196"/>
    </source>
</evidence>
<evidence type="ECO:0000313" key="7">
    <source>
        <dbReference type="EMBL" id="MEQ3539614.1"/>
    </source>
</evidence>
<protein>
    <submittedName>
        <fullName evidence="7">Iron-siderophore ABC transporter substrate-binding protein</fullName>
    </submittedName>
</protein>
<evidence type="ECO:0000259" key="6">
    <source>
        <dbReference type="PROSITE" id="PS50983"/>
    </source>
</evidence>
<organism evidence="7 8">
    <name type="scientific">Pseudonocardia tropica</name>
    <dbReference type="NCBI Taxonomy" id="681289"/>
    <lineage>
        <taxon>Bacteria</taxon>
        <taxon>Bacillati</taxon>
        <taxon>Actinomycetota</taxon>
        <taxon>Actinomycetes</taxon>
        <taxon>Pseudonocardiales</taxon>
        <taxon>Pseudonocardiaceae</taxon>
        <taxon>Pseudonocardia</taxon>
    </lineage>
</organism>
<name>A0ABV1JUI6_9PSEU</name>
<dbReference type="Pfam" id="PF01497">
    <property type="entry name" value="Peripla_BP_2"/>
    <property type="match status" value="1"/>
</dbReference>
<dbReference type="Proteomes" id="UP001464923">
    <property type="component" value="Unassembled WGS sequence"/>
</dbReference>
<evidence type="ECO:0000313" key="8">
    <source>
        <dbReference type="Proteomes" id="UP001464923"/>
    </source>
</evidence>